<dbReference type="GO" id="GO:0071051">
    <property type="term" value="P:poly(A)-dependent snoRNA 3'-end processing"/>
    <property type="evidence" value="ECO:0007669"/>
    <property type="project" value="TreeGrafter"/>
</dbReference>
<dbReference type="InterPro" id="IPR001247">
    <property type="entry name" value="ExoRNase_PH_dom1"/>
</dbReference>
<comment type="caution">
    <text evidence="7">The sequence shown here is derived from an EMBL/GenBank/DDBJ whole genome shotgun (WGS) entry which is preliminary data.</text>
</comment>
<proteinExistence type="inferred from homology"/>
<keyword evidence="3" id="KW-0698">rRNA processing</keyword>
<dbReference type="Proteomes" id="UP001310594">
    <property type="component" value="Unassembled WGS sequence"/>
</dbReference>
<dbReference type="InterPro" id="IPR036345">
    <property type="entry name" value="ExoRNase_PH_dom2_sf"/>
</dbReference>
<dbReference type="GO" id="GO:0000177">
    <property type="term" value="C:cytoplasmic exosome (RNase complex)"/>
    <property type="evidence" value="ECO:0007669"/>
    <property type="project" value="TreeGrafter"/>
</dbReference>
<dbReference type="PANTHER" id="PTHR11953:SF1">
    <property type="entry name" value="EXOSOME COMPLEX COMPONENT RRP46"/>
    <property type="match status" value="1"/>
</dbReference>
<dbReference type="InterPro" id="IPR027408">
    <property type="entry name" value="PNPase/RNase_PH_dom_sf"/>
</dbReference>
<keyword evidence="4" id="KW-0271">Exosome</keyword>
<accession>A0AAN7ZYI7</accession>
<dbReference type="SUPFAM" id="SSF54211">
    <property type="entry name" value="Ribosomal protein S5 domain 2-like"/>
    <property type="match status" value="1"/>
</dbReference>
<dbReference type="GO" id="GO:0003723">
    <property type="term" value="F:RNA binding"/>
    <property type="evidence" value="ECO:0007669"/>
    <property type="project" value="TreeGrafter"/>
</dbReference>
<comment type="subcellular location">
    <subcellularLocation>
        <location evidence="1">Nucleus</location>
    </subcellularLocation>
</comment>
<dbReference type="SUPFAM" id="SSF55666">
    <property type="entry name" value="Ribonuclease PH domain 2-like"/>
    <property type="match status" value="1"/>
</dbReference>
<reference evidence="7" key="1">
    <citation type="submission" date="2023-08" db="EMBL/GenBank/DDBJ databases">
        <title>Black Yeasts Isolated from many extreme environments.</title>
        <authorList>
            <person name="Coleine C."/>
            <person name="Stajich J.E."/>
            <person name="Selbmann L."/>
        </authorList>
    </citation>
    <scope>NUCLEOTIDE SEQUENCE</scope>
    <source>
        <strain evidence="7">CCFEE 5810</strain>
    </source>
</reference>
<dbReference type="InterPro" id="IPR050080">
    <property type="entry name" value="RNase_PH"/>
</dbReference>
<dbReference type="GO" id="GO:0016075">
    <property type="term" value="P:rRNA catabolic process"/>
    <property type="evidence" value="ECO:0007669"/>
    <property type="project" value="TreeGrafter"/>
</dbReference>
<evidence type="ECO:0000256" key="3">
    <source>
        <dbReference type="ARBA" id="ARBA00022552"/>
    </source>
</evidence>
<dbReference type="GO" id="GO:0071028">
    <property type="term" value="P:nuclear mRNA surveillance"/>
    <property type="evidence" value="ECO:0007669"/>
    <property type="project" value="TreeGrafter"/>
</dbReference>
<evidence type="ECO:0000256" key="5">
    <source>
        <dbReference type="ARBA" id="ARBA00023242"/>
    </source>
</evidence>
<sequence length="279" mass="29851">MVAEEEEVRLTASFGLRQPATICLGRKKTCGSNNPRDVKMGPDTAHHALKRADGSATFSSKLFTVLAGVNGPVDVQRRDELPEEAAIEVNIRPSSGVGGPRERWLESVVAAVLRSVLLVHMHPRTLIQVTLQITKMPSLPLRGAVSDIAVLPPLINAALLALADGGLPLQSTIAAVLFAELSTDEAREEPSEKELAGCKSVHALAYNNHGDMLLSESAGKFDLEGWEQIANQAEESCRAAMASSDDDGVVMDGTDSAVPWLRRELTSKAQAAVAWREAT</sequence>
<evidence type="ECO:0000256" key="4">
    <source>
        <dbReference type="ARBA" id="ARBA00022835"/>
    </source>
</evidence>
<dbReference type="AlphaFoldDB" id="A0AAN7ZYI7"/>
<evidence type="ECO:0000256" key="2">
    <source>
        <dbReference type="ARBA" id="ARBA00006678"/>
    </source>
</evidence>
<comment type="similarity">
    <text evidence="2">Belongs to the RNase PH family.</text>
</comment>
<evidence type="ECO:0000313" key="7">
    <source>
        <dbReference type="EMBL" id="KAK5695443.1"/>
    </source>
</evidence>
<evidence type="ECO:0000313" key="8">
    <source>
        <dbReference type="Proteomes" id="UP001310594"/>
    </source>
</evidence>
<keyword evidence="5" id="KW-0539">Nucleus</keyword>
<feature type="domain" description="Exoribonuclease phosphorolytic" evidence="6">
    <location>
        <begin position="48"/>
        <end position="168"/>
    </location>
</feature>
<dbReference type="EMBL" id="JAVRQU010000014">
    <property type="protein sequence ID" value="KAK5695443.1"/>
    <property type="molecule type" value="Genomic_DNA"/>
</dbReference>
<dbReference type="Gene3D" id="3.30.230.70">
    <property type="entry name" value="GHMP Kinase, N-terminal domain"/>
    <property type="match status" value="1"/>
</dbReference>
<evidence type="ECO:0000259" key="6">
    <source>
        <dbReference type="Pfam" id="PF01138"/>
    </source>
</evidence>
<dbReference type="GO" id="GO:0006364">
    <property type="term" value="P:rRNA processing"/>
    <property type="evidence" value="ECO:0007669"/>
    <property type="project" value="UniProtKB-KW"/>
</dbReference>
<evidence type="ECO:0000256" key="1">
    <source>
        <dbReference type="ARBA" id="ARBA00004123"/>
    </source>
</evidence>
<dbReference type="GO" id="GO:0034475">
    <property type="term" value="P:U4 snRNA 3'-end processing"/>
    <property type="evidence" value="ECO:0007669"/>
    <property type="project" value="TreeGrafter"/>
</dbReference>
<name>A0AAN7ZYI7_9PEZI</name>
<dbReference type="GO" id="GO:0000176">
    <property type="term" value="C:nuclear exosome (RNase complex)"/>
    <property type="evidence" value="ECO:0007669"/>
    <property type="project" value="TreeGrafter"/>
</dbReference>
<dbReference type="InterPro" id="IPR020568">
    <property type="entry name" value="Ribosomal_Su5_D2-typ_SF"/>
</dbReference>
<dbReference type="GO" id="GO:0005730">
    <property type="term" value="C:nucleolus"/>
    <property type="evidence" value="ECO:0007669"/>
    <property type="project" value="TreeGrafter"/>
</dbReference>
<organism evidence="7 8">
    <name type="scientific">Elasticomyces elasticus</name>
    <dbReference type="NCBI Taxonomy" id="574655"/>
    <lineage>
        <taxon>Eukaryota</taxon>
        <taxon>Fungi</taxon>
        <taxon>Dikarya</taxon>
        <taxon>Ascomycota</taxon>
        <taxon>Pezizomycotina</taxon>
        <taxon>Dothideomycetes</taxon>
        <taxon>Dothideomycetidae</taxon>
        <taxon>Mycosphaerellales</taxon>
        <taxon>Teratosphaeriaceae</taxon>
        <taxon>Elasticomyces</taxon>
    </lineage>
</organism>
<dbReference type="Pfam" id="PF01138">
    <property type="entry name" value="RNase_PH"/>
    <property type="match status" value="1"/>
</dbReference>
<gene>
    <name evidence="7" type="primary">RRP46</name>
    <name evidence="7" type="ORF">LTR97_008950</name>
</gene>
<protein>
    <submittedName>
        <fullName evidence="7">Exosome non-catalytic core subunit rrp46</fullName>
    </submittedName>
</protein>
<dbReference type="PANTHER" id="PTHR11953">
    <property type="entry name" value="EXOSOME COMPLEX COMPONENT"/>
    <property type="match status" value="1"/>
</dbReference>